<name>A0A418XF62_9PSED</name>
<dbReference type="EMBL" id="QYUR01000003">
    <property type="protein sequence ID" value="RJG10973.1"/>
    <property type="molecule type" value="Genomic_DNA"/>
</dbReference>
<reference evidence="1 2" key="1">
    <citation type="submission" date="2018-09" db="EMBL/GenBank/DDBJ databases">
        <authorList>
            <person name="Zhu H."/>
        </authorList>
    </citation>
    <scope>NUCLEOTIDE SEQUENCE [LARGE SCALE GENOMIC DNA]</scope>
    <source>
        <strain evidence="1 2">K1S02-6</strain>
    </source>
</reference>
<organism evidence="1 2">
    <name type="scientific">Pseudomonas cavernicola</name>
    <dbReference type="NCBI Taxonomy" id="2320866"/>
    <lineage>
        <taxon>Bacteria</taxon>
        <taxon>Pseudomonadati</taxon>
        <taxon>Pseudomonadota</taxon>
        <taxon>Gammaproteobacteria</taxon>
        <taxon>Pseudomonadales</taxon>
        <taxon>Pseudomonadaceae</taxon>
        <taxon>Pseudomonas</taxon>
    </lineage>
</organism>
<dbReference type="Proteomes" id="UP000284021">
    <property type="component" value="Unassembled WGS sequence"/>
</dbReference>
<evidence type="ECO:0000313" key="1">
    <source>
        <dbReference type="EMBL" id="RJG10973.1"/>
    </source>
</evidence>
<keyword evidence="2" id="KW-1185">Reference proteome</keyword>
<proteinExistence type="predicted"/>
<gene>
    <name evidence="1" type="ORF">D3879_14950</name>
</gene>
<dbReference type="AlphaFoldDB" id="A0A418XF62"/>
<accession>A0A418XF62</accession>
<protein>
    <submittedName>
        <fullName evidence="1">Uncharacterized protein</fullName>
    </submittedName>
</protein>
<sequence length="92" mass="9999">MTKEDIYDEQINPLMGEIIQICKQHNIALIFSAHIPNDEDPDLACTTHLPGDGGEFYPAFAKCMPIIRPSAGAVVHTKVVDSQGSATITAYL</sequence>
<evidence type="ECO:0000313" key="2">
    <source>
        <dbReference type="Proteomes" id="UP000284021"/>
    </source>
</evidence>
<dbReference type="RefSeq" id="WP_119955105.1">
    <property type="nucleotide sequence ID" value="NZ_QYUR01000003.1"/>
</dbReference>
<comment type="caution">
    <text evidence="1">The sequence shown here is derived from an EMBL/GenBank/DDBJ whole genome shotgun (WGS) entry which is preliminary data.</text>
</comment>
<dbReference type="OrthoDB" id="2618185at2"/>